<reference evidence="2" key="2">
    <citation type="submission" date="2015-01" db="EMBL/GenBank/DDBJ databases">
        <title>Evolutionary Origins and Diversification of the Mycorrhizal Mutualists.</title>
        <authorList>
            <consortium name="DOE Joint Genome Institute"/>
            <consortium name="Mycorrhizal Genomics Consortium"/>
            <person name="Kohler A."/>
            <person name="Kuo A."/>
            <person name="Nagy L.G."/>
            <person name="Floudas D."/>
            <person name="Copeland A."/>
            <person name="Barry K.W."/>
            <person name="Cichocki N."/>
            <person name="Veneault-Fourrey C."/>
            <person name="LaButti K."/>
            <person name="Lindquist E.A."/>
            <person name="Lipzen A."/>
            <person name="Lundell T."/>
            <person name="Morin E."/>
            <person name="Murat C."/>
            <person name="Riley R."/>
            <person name="Ohm R."/>
            <person name="Sun H."/>
            <person name="Tunlid A."/>
            <person name="Henrissat B."/>
            <person name="Grigoriev I.V."/>
            <person name="Hibbett D.S."/>
            <person name="Martin F."/>
        </authorList>
    </citation>
    <scope>NUCLEOTIDE SEQUENCE [LARGE SCALE GENOMIC DNA]</scope>
    <source>
        <strain evidence="2">ATCC 200175</strain>
    </source>
</reference>
<accession>A0A0C9SQX6</accession>
<dbReference type="HOGENOM" id="CLU_2334230_0_0_1"/>
<proteinExistence type="predicted"/>
<dbReference type="Proteomes" id="UP000053647">
    <property type="component" value="Unassembled WGS sequence"/>
</dbReference>
<evidence type="ECO:0000313" key="2">
    <source>
        <dbReference type="Proteomes" id="UP000053647"/>
    </source>
</evidence>
<protein>
    <submittedName>
        <fullName evidence="1">Uncharacterized protein</fullName>
    </submittedName>
</protein>
<evidence type="ECO:0000313" key="1">
    <source>
        <dbReference type="EMBL" id="KIJ09999.1"/>
    </source>
</evidence>
<reference evidence="1 2" key="1">
    <citation type="submission" date="2014-06" db="EMBL/GenBank/DDBJ databases">
        <authorList>
            <consortium name="DOE Joint Genome Institute"/>
            <person name="Kuo A."/>
            <person name="Kohler A."/>
            <person name="Nagy L.G."/>
            <person name="Floudas D."/>
            <person name="Copeland A."/>
            <person name="Barry K.W."/>
            <person name="Cichocki N."/>
            <person name="Veneault-Fourrey C."/>
            <person name="LaButti K."/>
            <person name="Lindquist E.A."/>
            <person name="Lipzen A."/>
            <person name="Lundell T."/>
            <person name="Morin E."/>
            <person name="Murat C."/>
            <person name="Sun H."/>
            <person name="Tunlid A."/>
            <person name="Henrissat B."/>
            <person name="Grigoriev I.V."/>
            <person name="Hibbett D.S."/>
            <person name="Martin F."/>
            <person name="Nordberg H.P."/>
            <person name="Cantor M.N."/>
            <person name="Hua S.X."/>
        </authorList>
    </citation>
    <scope>NUCLEOTIDE SEQUENCE [LARGE SCALE GENOMIC DNA]</scope>
    <source>
        <strain evidence="1 2">ATCC 200175</strain>
    </source>
</reference>
<organism evidence="1 2">
    <name type="scientific">Paxillus involutus ATCC 200175</name>
    <dbReference type="NCBI Taxonomy" id="664439"/>
    <lineage>
        <taxon>Eukaryota</taxon>
        <taxon>Fungi</taxon>
        <taxon>Dikarya</taxon>
        <taxon>Basidiomycota</taxon>
        <taxon>Agaricomycotina</taxon>
        <taxon>Agaricomycetes</taxon>
        <taxon>Agaricomycetidae</taxon>
        <taxon>Boletales</taxon>
        <taxon>Paxilineae</taxon>
        <taxon>Paxillaceae</taxon>
        <taxon>Paxillus</taxon>
    </lineage>
</organism>
<dbReference type="AlphaFoldDB" id="A0A0C9SQX6"/>
<dbReference type="EMBL" id="KN819421">
    <property type="protein sequence ID" value="KIJ09999.1"/>
    <property type="molecule type" value="Genomic_DNA"/>
</dbReference>
<keyword evidence="2" id="KW-1185">Reference proteome</keyword>
<sequence length="98" mass="11148">MFHGKEISVLGTKSFGYIPPSTARRILVLDRDERMAIRHVSHTGNLQAMHVINHQLSTDGPRLFHGIPGQMTVKYRRPLQVSADDHRVPYRQRGTMCG</sequence>
<gene>
    <name evidence="1" type="ORF">PAXINDRAFT_172267</name>
</gene>
<name>A0A0C9SQX6_PAXIN</name>